<dbReference type="GO" id="GO:0007127">
    <property type="term" value="P:meiosis I"/>
    <property type="evidence" value="ECO:0007669"/>
    <property type="project" value="InterPro"/>
</dbReference>
<feature type="region of interest" description="Disordered" evidence="1">
    <location>
        <begin position="212"/>
        <end position="272"/>
    </location>
</feature>
<dbReference type="Proteomes" id="UP000593567">
    <property type="component" value="Unassembled WGS sequence"/>
</dbReference>
<name>A0A7J7KBW7_BUGNE</name>
<dbReference type="GO" id="GO:0007283">
    <property type="term" value="P:spermatogenesis"/>
    <property type="evidence" value="ECO:0007669"/>
    <property type="project" value="InterPro"/>
</dbReference>
<evidence type="ECO:0000313" key="3">
    <source>
        <dbReference type="Proteomes" id="UP000593567"/>
    </source>
</evidence>
<feature type="compositionally biased region" description="Polar residues" evidence="1">
    <location>
        <begin position="159"/>
        <end position="179"/>
    </location>
</feature>
<dbReference type="AlphaFoldDB" id="A0A7J7KBW7"/>
<reference evidence="2" key="1">
    <citation type="submission" date="2020-06" db="EMBL/GenBank/DDBJ databases">
        <title>Draft genome of Bugula neritina, a colonial animal packing powerful symbionts and potential medicines.</title>
        <authorList>
            <person name="Rayko M."/>
        </authorList>
    </citation>
    <scope>NUCLEOTIDE SEQUENCE [LARGE SCALE GENOMIC DNA]</scope>
    <source>
        <strain evidence="2">Kwan_BN1</strain>
    </source>
</reference>
<dbReference type="OrthoDB" id="6283957at2759"/>
<evidence type="ECO:0000256" key="1">
    <source>
        <dbReference type="SAM" id="MobiDB-lite"/>
    </source>
</evidence>
<comment type="caution">
    <text evidence="2">The sequence shown here is derived from an EMBL/GenBank/DDBJ whole genome shotgun (WGS) entry which is preliminary data.</text>
</comment>
<feature type="compositionally biased region" description="Low complexity" evidence="1">
    <location>
        <begin position="237"/>
        <end position="249"/>
    </location>
</feature>
<dbReference type="PANTHER" id="PTHR28642:SF1">
    <property type="entry name" value="MEIOSIS 1 ARREST PROTEIN"/>
    <property type="match status" value="1"/>
</dbReference>
<evidence type="ECO:0000313" key="2">
    <source>
        <dbReference type="EMBL" id="KAF6035098.1"/>
    </source>
</evidence>
<feature type="region of interest" description="Disordered" evidence="1">
    <location>
        <begin position="155"/>
        <end position="199"/>
    </location>
</feature>
<dbReference type="InterPro" id="IPR033587">
    <property type="entry name" value="M1AP"/>
</dbReference>
<dbReference type="GO" id="GO:0051308">
    <property type="term" value="P:male meiosis chromosome separation"/>
    <property type="evidence" value="ECO:0007669"/>
    <property type="project" value="TreeGrafter"/>
</dbReference>
<keyword evidence="3" id="KW-1185">Reference proteome</keyword>
<dbReference type="PANTHER" id="PTHR28642">
    <property type="entry name" value="MEIOSIS 1 ARREST PROTEIN"/>
    <property type="match status" value="1"/>
</dbReference>
<dbReference type="EMBL" id="VXIV02000936">
    <property type="protein sequence ID" value="KAF6035098.1"/>
    <property type="molecule type" value="Genomic_DNA"/>
</dbReference>
<gene>
    <name evidence="2" type="ORF">EB796_006592</name>
</gene>
<organism evidence="2 3">
    <name type="scientific">Bugula neritina</name>
    <name type="common">Brown bryozoan</name>
    <name type="synonym">Sertularia neritina</name>
    <dbReference type="NCBI Taxonomy" id="10212"/>
    <lineage>
        <taxon>Eukaryota</taxon>
        <taxon>Metazoa</taxon>
        <taxon>Spiralia</taxon>
        <taxon>Lophotrochozoa</taxon>
        <taxon>Bryozoa</taxon>
        <taxon>Gymnolaemata</taxon>
        <taxon>Cheilostomatida</taxon>
        <taxon>Flustrina</taxon>
        <taxon>Buguloidea</taxon>
        <taxon>Bugulidae</taxon>
        <taxon>Bugula</taxon>
    </lineage>
</organism>
<sequence length="383" mass="42631">MKPPHLLSKSDSVLKYLAPVFTLSVLHQISYTKELVPYLYGTPMVLEATQCWKIDWDELEVNKSHVSALHSTLQQQNLALICQLQQCSADDEAMPLPYYCIFPTTHCLLIHHVSYNELLLYQTLSRVKQEVDVNYQVKIDMEMVLKKKRVKSRYPPLAVSSTSQQQPMEVCSTLSQDGNRTSKHYLPSQHYTQGSTSKLSAASQAKSAAVLSKLQSPRVRQSRKAHLPPSILSQLHSPSSPGQAASQSSNWITRDDSKPVPVSSNFTGQTTPNRKVALCQPASYSRQGSVSLGVSGEDNFLSAMDYDNSSQNSSQIQDVACKHSPFYQEYGTPKNSNTSGKHGVKFNAKEVDAVFSSDEDVQFIETDDGVLSPTWESMSFQEV</sequence>
<accession>A0A7J7KBW7</accession>
<protein>
    <submittedName>
        <fullName evidence="2">M1AP</fullName>
    </submittedName>
</protein>
<feature type="compositionally biased region" description="Polar residues" evidence="1">
    <location>
        <begin position="262"/>
        <end position="272"/>
    </location>
</feature>
<proteinExistence type="predicted"/>